<feature type="transmembrane region" description="Helical" evidence="7">
    <location>
        <begin position="241"/>
        <end position="262"/>
    </location>
</feature>
<gene>
    <name evidence="9" type="ORF">CFX1CAM_2234</name>
</gene>
<evidence type="ECO:0000313" key="10">
    <source>
        <dbReference type="Proteomes" id="UP000195514"/>
    </source>
</evidence>
<dbReference type="GO" id="GO:0005886">
    <property type="term" value="C:plasma membrane"/>
    <property type="evidence" value="ECO:0007669"/>
    <property type="project" value="UniProtKB-SubCell"/>
</dbReference>
<keyword evidence="10" id="KW-1185">Reference proteome</keyword>
<evidence type="ECO:0000256" key="7">
    <source>
        <dbReference type="RuleBase" id="RU363032"/>
    </source>
</evidence>
<sequence length="278" mass="31384">MLIKNPRIFKQVLWHLLLLAMIFITLYPLVFMVSASFKTNVELFSSGLHILPSSPTLVNFNAVFSKHPVVSFILNSLVIASIVTIAKVITSVLTSYALVFMDLKYKEVIFYIFTLTMFVPFSVIMIPNYLTINKLGLMNKLVGVALPQLADAMGIFRIRQAMRQIPKSLVESARIEKVNHFTTLLRIVIPLVRSSIVAMSIIFFINSWNEFIWPMLILKSREKSTVTIALHYFLNSEGGSAWGSSMALATIATIVPLFLYLISQRQIISTFLQSGLKE</sequence>
<evidence type="ECO:0000256" key="3">
    <source>
        <dbReference type="ARBA" id="ARBA00022475"/>
    </source>
</evidence>
<dbReference type="PANTHER" id="PTHR43744:SF8">
    <property type="entry name" value="SN-GLYCEROL-3-PHOSPHATE TRANSPORT SYSTEM PERMEASE PROTEIN UGPE"/>
    <property type="match status" value="1"/>
</dbReference>
<dbReference type="Gene3D" id="1.10.3720.10">
    <property type="entry name" value="MetI-like"/>
    <property type="match status" value="1"/>
</dbReference>
<evidence type="ECO:0000256" key="5">
    <source>
        <dbReference type="ARBA" id="ARBA00022989"/>
    </source>
</evidence>
<keyword evidence="5 7" id="KW-1133">Transmembrane helix</keyword>
<dbReference type="SUPFAM" id="SSF161098">
    <property type="entry name" value="MetI-like"/>
    <property type="match status" value="1"/>
</dbReference>
<feature type="domain" description="ABC transmembrane type-1" evidence="8">
    <location>
        <begin position="73"/>
        <end position="263"/>
    </location>
</feature>
<feature type="transmembrane region" description="Helical" evidence="7">
    <location>
        <begin position="184"/>
        <end position="205"/>
    </location>
</feature>
<dbReference type="Pfam" id="PF00528">
    <property type="entry name" value="BPD_transp_1"/>
    <property type="match status" value="1"/>
</dbReference>
<evidence type="ECO:0000256" key="4">
    <source>
        <dbReference type="ARBA" id="ARBA00022692"/>
    </source>
</evidence>
<comment type="similarity">
    <text evidence="7">Belongs to the binding-protein-dependent transport system permease family.</text>
</comment>
<reference evidence="10" key="1">
    <citation type="submission" date="2017-05" db="EMBL/GenBank/DDBJ databases">
        <authorList>
            <person name="Kirkegaard R."/>
            <person name="Mcilroy J S."/>
        </authorList>
    </citation>
    <scope>NUCLEOTIDE SEQUENCE [LARGE SCALE GENOMIC DNA]</scope>
</reference>
<keyword evidence="2 7" id="KW-0813">Transport</keyword>
<dbReference type="OrthoDB" id="2063054at2"/>
<keyword evidence="3" id="KW-1003">Cell membrane</keyword>
<evidence type="ECO:0000256" key="6">
    <source>
        <dbReference type="ARBA" id="ARBA00023136"/>
    </source>
</evidence>
<evidence type="ECO:0000256" key="2">
    <source>
        <dbReference type="ARBA" id="ARBA00022448"/>
    </source>
</evidence>
<dbReference type="PANTHER" id="PTHR43744">
    <property type="entry name" value="ABC TRANSPORTER PERMEASE PROTEIN MG189-RELATED-RELATED"/>
    <property type="match status" value="1"/>
</dbReference>
<name>A0A1Y6K9P9_9CHLR</name>
<comment type="subcellular location">
    <subcellularLocation>
        <location evidence="1 7">Cell membrane</location>
        <topology evidence="1 7">Multi-pass membrane protein</topology>
    </subcellularLocation>
</comment>
<dbReference type="CDD" id="cd06261">
    <property type="entry name" value="TM_PBP2"/>
    <property type="match status" value="1"/>
</dbReference>
<dbReference type="GO" id="GO:0055085">
    <property type="term" value="P:transmembrane transport"/>
    <property type="evidence" value="ECO:0007669"/>
    <property type="project" value="InterPro"/>
</dbReference>
<keyword evidence="4 7" id="KW-0812">Transmembrane</keyword>
<accession>A0A1Y6K9P9</accession>
<proteinExistence type="inferred from homology"/>
<feature type="transmembrane region" description="Helical" evidence="7">
    <location>
        <begin position="108"/>
        <end position="129"/>
    </location>
</feature>
<evidence type="ECO:0000256" key="1">
    <source>
        <dbReference type="ARBA" id="ARBA00004651"/>
    </source>
</evidence>
<dbReference type="PROSITE" id="PS50928">
    <property type="entry name" value="ABC_TM1"/>
    <property type="match status" value="1"/>
</dbReference>
<dbReference type="EMBL" id="LT859958">
    <property type="protein sequence ID" value="SMX55299.1"/>
    <property type="molecule type" value="Genomic_DNA"/>
</dbReference>
<evidence type="ECO:0000259" key="8">
    <source>
        <dbReference type="PROSITE" id="PS50928"/>
    </source>
</evidence>
<dbReference type="InterPro" id="IPR035906">
    <property type="entry name" value="MetI-like_sf"/>
</dbReference>
<dbReference type="AlphaFoldDB" id="A0A1Y6K9P9"/>
<dbReference type="KEGG" id="abat:CFX1CAM_2234"/>
<protein>
    <recommendedName>
        <fullName evidence="8">ABC transmembrane type-1 domain-containing protein</fullName>
    </recommendedName>
</protein>
<dbReference type="InterPro" id="IPR000515">
    <property type="entry name" value="MetI-like"/>
</dbReference>
<feature type="transmembrane region" description="Helical" evidence="7">
    <location>
        <begin position="72"/>
        <end position="101"/>
    </location>
</feature>
<feature type="transmembrane region" description="Helical" evidence="7">
    <location>
        <begin position="12"/>
        <end position="37"/>
    </location>
</feature>
<evidence type="ECO:0000313" key="9">
    <source>
        <dbReference type="EMBL" id="SMX55299.1"/>
    </source>
</evidence>
<organism evidence="9 10">
    <name type="scientific">Candidatus Brevifilum fermentans</name>
    <dbReference type="NCBI Taxonomy" id="1986204"/>
    <lineage>
        <taxon>Bacteria</taxon>
        <taxon>Bacillati</taxon>
        <taxon>Chloroflexota</taxon>
        <taxon>Anaerolineae</taxon>
        <taxon>Anaerolineales</taxon>
        <taxon>Anaerolineaceae</taxon>
        <taxon>Candidatus Brevifilum</taxon>
    </lineage>
</organism>
<dbReference type="RefSeq" id="WP_087863128.1">
    <property type="nucleotide sequence ID" value="NZ_LT859958.1"/>
</dbReference>
<keyword evidence="6 7" id="KW-0472">Membrane</keyword>
<dbReference type="Proteomes" id="UP000195514">
    <property type="component" value="Chromosome I"/>
</dbReference>